<dbReference type="OrthoDB" id="29092at2157"/>
<evidence type="ECO:0000313" key="2">
    <source>
        <dbReference type="Proteomes" id="UP000008138"/>
    </source>
</evidence>
<organism evidence="1 2">
    <name type="scientific">Thermoproteus uzoniensis (strain 768-20)</name>
    <dbReference type="NCBI Taxonomy" id="999630"/>
    <lineage>
        <taxon>Archaea</taxon>
        <taxon>Thermoproteota</taxon>
        <taxon>Thermoprotei</taxon>
        <taxon>Thermoproteales</taxon>
        <taxon>Thermoproteaceae</taxon>
        <taxon>Thermoproteus</taxon>
    </lineage>
</organism>
<protein>
    <submittedName>
        <fullName evidence="1">Uncharacterized protein</fullName>
    </submittedName>
</protein>
<sequence length="209" mass="23109">MDALRRVAEASSEGPLWRAYVAAKHVVEAAARAVVEMGLPRPARCEDLPRVLAGALLDAADAAKLAEVVKAAKTMHRVRDRAYAEKIAEDAVRLLEKLIKGVKRRYPDLRTGEGFRYALKAARVKAAYSLGPNTVAVRPEKPLSVEERMRLAVDLSAELGIPPEKLVVADASEPGVLEELVRTGRLLYAEDLDEEIMWLAERYTEYICC</sequence>
<dbReference type="eggNOG" id="arCOG02112">
    <property type="taxonomic scope" value="Archaea"/>
</dbReference>
<dbReference type="EMBL" id="CP002590">
    <property type="protein sequence ID" value="AEA13591.1"/>
    <property type="molecule type" value="Genomic_DNA"/>
</dbReference>
<proteinExistence type="predicted"/>
<gene>
    <name evidence="1" type="ordered locus">TUZN_2134</name>
</gene>
<reference key="2">
    <citation type="submission" date="2011-03" db="EMBL/GenBank/DDBJ databases">
        <title>Complete genome sequence of the thermoacidophilic crenarchaeon Thermoproteus uzoniensis 768-20.</title>
        <authorList>
            <person name="Mardanov A.V."/>
            <person name="Gumerov V.M."/>
            <person name="Beletsky A.V."/>
            <person name="Prokofeva M.I."/>
            <person name="Bonch-Osmolovskaya E.A."/>
            <person name="Ravin N.V."/>
            <person name="Skryabin K.G."/>
        </authorList>
    </citation>
    <scope>NUCLEOTIDE SEQUENCE</scope>
    <source>
        <strain>768-20</strain>
    </source>
</reference>
<dbReference type="KEGG" id="tuz:TUZN_2134"/>
<dbReference type="HOGENOM" id="CLU_1318595_0_0_2"/>
<name>F2L5P5_THEU7</name>
<dbReference type="AlphaFoldDB" id="F2L5P5"/>
<reference evidence="1 2" key="1">
    <citation type="journal article" date="2011" name="J. Bacteriol.">
        <title>Complete genome sequence of the thermoacidophilic crenarchaeon Thermoproteus uzoniensis 768-20.</title>
        <authorList>
            <person name="Mardanov A.V."/>
            <person name="Gumerov V.M."/>
            <person name="Beletsky A.V."/>
            <person name="Prokofeva M.I."/>
            <person name="Bonch-Osmolovskaya E.A."/>
            <person name="Ravin N.V."/>
            <person name="Skryabin K.G."/>
        </authorList>
    </citation>
    <scope>NUCLEOTIDE SEQUENCE [LARGE SCALE GENOMIC DNA]</scope>
    <source>
        <strain evidence="1 2">768-20</strain>
    </source>
</reference>
<accession>F2L5P5</accession>
<evidence type="ECO:0000313" key="1">
    <source>
        <dbReference type="EMBL" id="AEA13591.1"/>
    </source>
</evidence>
<dbReference type="GeneID" id="10361644"/>
<dbReference type="Proteomes" id="UP000008138">
    <property type="component" value="Chromosome"/>
</dbReference>
<dbReference type="STRING" id="999630.TUZN_2134"/>
<dbReference type="RefSeq" id="WP_013680926.1">
    <property type="nucleotide sequence ID" value="NC_015315.1"/>
</dbReference>
<keyword evidence="2" id="KW-1185">Reference proteome</keyword>